<evidence type="ECO:0000313" key="1">
    <source>
        <dbReference type="EMBL" id="ABG53969.1"/>
    </source>
</evidence>
<gene>
    <name evidence="1" type="ordered locus">Tery_5065</name>
</gene>
<dbReference type="HOGENOM" id="CLU_2482387_0_0_3"/>
<organism evidence="1">
    <name type="scientific">Trichodesmium erythraeum (strain IMS101)</name>
    <dbReference type="NCBI Taxonomy" id="203124"/>
    <lineage>
        <taxon>Bacteria</taxon>
        <taxon>Bacillati</taxon>
        <taxon>Cyanobacteriota</taxon>
        <taxon>Cyanophyceae</taxon>
        <taxon>Oscillatoriophycideae</taxon>
        <taxon>Oscillatoriales</taxon>
        <taxon>Microcoleaceae</taxon>
        <taxon>Trichodesmium</taxon>
    </lineage>
</organism>
<accession>Q10UV5</accession>
<dbReference type="KEGG" id="ter:Tery_5065"/>
<reference evidence="1" key="1">
    <citation type="submission" date="2006-06" db="EMBL/GenBank/DDBJ databases">
        <title>Complete sequence of Trichodesmium erythraeum IMS101.</title>
        <authorList>
            <consortium name="US DOE Joint Genome Institute"/>
            <person name="Copeland A."/>
            <person name="Lucas S."/>
            <person name="Lapidus A."/>
            <person name="Barry K."/>
            <person name="Detter J.C."/>
            <person name="Glavina del Rio T."/>
            <person name="Hammon N."/>
            <person name="Israni S."/>
            <person name="Dalin E."/>
            <person name="Tice H."/>
            <person name="Pitluck S."/>
            <person name="Kiss H."/>
            <person name="Munk A.C."/>
            <person name="Brettin T."/>
            <person name="Bruce D."/>
            <person name="Han C."/>
            <person name="Tapia R."/>
            <person name="Gilna P."/>
            <person name="Schmutz J."/>
            <person name="Larimer F."/>
            <person name="Land M."/>
            <person name="Hauser L."/>
            <person name="Kyrpides N."/>
            <person name="Kim E."/>
            <person name="Richardson P."/>
        </authorList>
    </citation>
    <scope>NUCLEOTIDE SEQUENCE [LARGE SCALE GENOMIC DNA]</scope>
    <source>
        <strain evidence="1">IMS101</strain>
    </source>
</reference>
<name>Q10UV5_TRIEI</name>
<proteinExistence type="predicted"/>
<dbReference type="AlphaFoldDB" id="Q10UV5"/>
<sequence>MIVNDGYQYMNNQPSKPSAFKLPVNIIGGIKSFFHFILPRTKFSLFSSFLAYLQKFFSLFLTTHKYNLEILQFLTPKRILNFYHHIF</sequence>
<protein>
    <submittedName>
        <fullName evidence="1">Uncharacterized protein</fullName>
    </submittedName>
</protein>
<dbReference type="EMBL" id="CP000393">
    <property type="protein sequence ID" value="ABG53969.1"/>
    <property type="molecule type" value="Genomic_DNA"/>
</dbReference>